<name>K1Q3D6_MAGGI</name>
<organism evidence="1">
    <name type="scientific">Magallana gigas</name>
    <name type="common">Pacific oyster</name>
    <name type="synonym">Crassostrea gigas</name>
    <dbReference type="NCBI Taxonomy" id="29159"/>
    <lineage>
        <taxon>Eukaryota</taxon>
        <taxon>Metazoa</taxon>
        <taxon>Spiralia</taxon>
        <taxon>Lophotrochozoa</taxon>
        <taxon>Mollusca</taxon>
        <taxon>Bivalvia</taxon>
        <taxon>Autobranchia</taxon>
        <taxon>Pteriomorphia</taxon>
        <taxon>Ostreida</taxon>
        <taxon>Ostreoidea</taxon>
        <taxon>Ostreidae</taxon>
        <taxon>Magallana</taxon>
    </lineage>
</organism>
<dbReference type="HOGENOM" id="CLU_883514_0_0_1"/>
<reference evidence="1" key="1">
    <citation type="journal article" date="2012" name="Nature">
        <title>The oyster genome reveals stress adaptation and complexity of shell formation.</title>
        <authorList>
            <person name="Zhang G."/>
            <person name="Fang X."/>
            <person name="Guo X."/>
            <person name="Li L."/>
            <person name="Luo R."/>
            <person name="Xu F."/>
            <person name="Yang P."/>
            <person name="Zhang L."/>
            <person name="Wang X."/>
            <person name="Qi H."/>
            <person name="Xiong Z."/>
            <person name="Que H."/>
            <person name="Xie Y."/>
            <person name="Holland P.W."/>
            <person name="Paps J."/>
            <person name="Zhu Y."/>
            <person name="Wu F."/>
            <person name="Chen Y."/>
            <person name="Wang J."/>
            <person name="Peng C."/>
            <person name="Meng J."/>
            <person name="Yang L."/>
            <person name="Liu J."/>
            <person name="Wen B."/>
            <person name="Zhang N."/>
            <person name="Huang Z."/>
            <person name="Zhu Q."/>
            <person name="Feng Y."/>
            <person name="Mount A."/>
            <person name="Hedgecock D."/>
            <person name="Xu Z."/>
            <person name="Liu Y."/>
            <person name="Domazet-Loso T."/>
            <person name="Du Y."/>
            <person name="Sun X."/>
            <person name="Zhang S."/>
            <person name="Liu B."/>
            <person name="Cheng P."/>
            <person name="Jiang X."/>
            <person name="Li J."/>
            <person name="Fan D."/>
            <person name="Wang W."/>
            <person name="Fu W."/>
            <person name="Wang T."/>
            <person name="Wang B."/>
            <person name="Zhang J."/>
            <person name="Peng Z."/>
            <person name="Li Y."/>
            <person name="Li N."/>
            <person name="Wang J."/>
            <person name="Chen M."/>
            <person name="He Y."/>
            <person name="Tan F."/>
            <person name="Song X."/>
            <person name="Zheng Q."/>
            <person name="Huang R."/>
            <person name="Yang H."/>
            <person name="Du X."/>
            <person name="Chen L."/>
            <person name="Yang M."/>
            <person name="Gaffney P.M."/>
            <person name="Wang S."/>
            <person name="Luo L."/>
            <person name="She Z."/>
            <person name="Ming Y."/>
            <person name="Huang W."/>
            <person name="Zhang S."/>
            <person name="Huang B."/>
            <person name="Zhang Y."/>
            <person name="Qu T."/>
            <person name="Ni P."/>
            <person name="Miao G."/>
            <person name="Wang J."/>
            <person name="Wang Q."/>
            <person name="Steinberg C.E."/>
            <person name="Wang H."/>
            <person name="Li N."/>
            <person name="Qian L."/>
            <person name="Zhang G."/>
            <person name="Li Y."/>
            <person name="Yang H."/>
            <person name="Liu X."/>
            <person name="Wang J."/>
            <person name="Yin Y."/>
            <person name="Wang J."/>
        </authorList>
    </citation>
    <scope>NUCLEOTIDE SEQUENCE [LARGE SCALE GENOMIC DNA]</scope>
    <source>
        <strain evidence="1">05x7-T-G4-1.051#20</strain>
    </source>
</reference>
<dbReference type="InParanoid" id="K1Q3D6"/>
<sequence length="315" mass="33869">MDYVTGLSLVMVILIEGKEAVCSNPKLTSIIHHYQRLQELKKFEDCVAPLADKCQDDPVFNMQVNQLKVFKPACEDIDSTGSSGTVCDVMGLQKCMAEVEYAEGADLRDNCAFYPRFDECTQPLIAQCGDNDPQYMNIKSSIDSFQRVCASSDLASAQCDLQAAMGCLAGFQQLAGSTDMAATCSNFQKAMTCLAPIKENCNSDENFQSSMTALNSVESMCAGGGECTGPLQNCYKDAGIDTTGANMPEPSCEDAKTLQTCLKGLSTVCEGNYAYDQSKTSLQDVVAKCTSAGTQAFPSFVLILVAALMTFVKAF</sequence>
<accession>K1Q3D6</accession>
<protein>
    <submittedName>
        <fullName evidence="1">Uncharacterized protein</fullName>
    </submittedName>
</protein>
<dbReference type="EMBL" id="JH818313">
    <property type="protein sequence ID" value="EKC30982.1"/>
    <property type="molecule type" value="Genomic_DNA"/>
</dbReference>
<evidence type="ECO:0000313" key="1">
    <source>
        <dbReference type="EMBL" id="EKC30982.1"/>
    </source>
</evidence>
<dbReference type="AlphaFoldDB" id="K1Q3D6"/>
<proteinExistence type="predicted"/>
<gene>
    <name evidence="1" type="ORF">CGI_10024980</name>
</gene>